<organism evidence="1 2">
    <name type="scientific">Corynebacterium guangdongense</name>
    <dbReference type="NCBI Taxonomy" id="1783348"/>
    <lineage>
        <taxon>Bacteria</taxon>
        <taxon>Bacillati</taxon>
        <taxon>Actinomycetota</taxon>
        <taxon>Actinomycetes</taxon>
        <taxon>Mycobacteriales</taxon>
        <taxon>Corynebacteriaceae</taxon>
        <taxon>Corynebacterium</taxon>
    </lineage>
</organism>
<dbReference type="EMBL" id="JAVDXZ010000001">
    <property type="protein sequence ID" value="MDR7330741.1"/>
    <property type="molecule type" value="Genomic_DNA"/>
</dbReference>
<proteinExistence type="predicted"/>
<reference evidence="1" key="1">
    <citation type="submission" date="2023-07" db="EMBL/GenBank/DDBJ databases">
        <title>Sequencing the genomes of 1000 actinobacteria strains.</title>
        <authorList>
            <person name="Klenk H.-P."/>
        </authorList>
    </citation>
    <scope>NUCLEOTIDE SEQUENCE</scope>
    <source>
        <strain evidence="1">DSM 107476</strain>
    </source>
</reference>
<dbReference type="Proteomes" id="UP001180840">
    <property type="component" value="Unassembled WGS sequence"/>
</dbReference>
<comment type="caution">
    <text evidence="1">The sequence shown here is derived from an EMBL/GenBank/DDBJ whole genome shotgun (WGS) entry which is preliminary data.</text>
</comment>
<keyword evidence="2" id="KW-1185">Reference proteome</keyword>
<evidence type="ECO:0000313" key="2">
    <source>
        <dbReference type="Proteomes" id="UP001180840"/>
    </source>
</evidence>
<sequence>MSESRPILAVTDRRPEHTVIWHVQTDPGAAAVLSGAWLADAEQTETLLTGAVELPVGSDALTRIHEAIVADLTRLRAAAKAAKEAKPSLTVPRFEAPETPDPASLLDSYHGEEGAGEAWAHAVATAQLVDAWRAIESQRRSRAYLVEEFGAEQRPLPLG</sequence>
<name>A0ABU2A0M2_9CORY</name>
<dbReference type="RefSeq" id="WP_290196728.1">
    <property type="nucleotide sequence ID" value="NZ_CP047654.1"/>
</dbReference>
<gene>
    <name evidence="1" type="ORF">J2S39_002417</name>
</gene>
<evidence type="ECO:0000313" key="1">
    <source>
        <dbReference type="EMBL" id="MDR7330741.1"/>
    </source>
</evidence>
<accession>A0ABU2A0M2</accession>
<protein>
    <submittedName>
        <fullName evidence="1">Uncharacterized protein</fullName>
    </submittedName>
</protein>